<organism evidence="1 2">
    <name type="scientific">Corchorus capsularis</name>
    <name type="common">Jute</name>
    <dbReference type="NCBI Taxonomy" id="210143"/>
    <lineage>
        <taxon>Eukaryota</taxon>
        <taxon>Viridiplantae</taxon>
        <taxon>Streptophyta</taxon>
        <taxon>Embryophyta</taxon>
        <taxon>Tracheophyta</taxon>
        <taxon>Spermatophyta</taxon>
        <taxon>Magnoliopsida</taxon>
        <taxon>eudicotyledons</taxon>
        <taxon>Gunneridae</taxon>
        <taxon>Pentapetalae</taxon>
        <taxon>rosids</taxon>
        <taxon>malvids</taxon>
        <taxon>Malvales</taxon>
        <taxon>Malvaceae</taxon>
        <taxon>Grewioideae</taxon>
        <taxon>Apeibeae</taxon>
        <taxon>Corchorus</taxon>
    </lineage>
</organism>
<dbReference type="Proteomes" id="UP000188268">
    <property type="component" value="Unassembled WGS sequence"/>
</dbReference>
<sequence>MEFPKTKIMTMILGVVLIISLFTPKFGAAVRPLHEKEQTVKKIVLDWESKIRGPVTPSGGSSCSNTPQDSGVKCELNEMNFAGRRLIRSPPPPPFPTTIDIV</sequence>
<comment type="caution">
    <text evidence="1">The sequence shown here is derived from an EMBL/GenBank/DDBJ whole genome shotgun (WGS) entry which is preliminary data.</text>
</comment>
<dbReference type="AlphaFoldDB" id="A0A1R3G9J9"/>
<dbReference type="OrthoDB" id="1716208at2759"/>
<name>A0A1R3G9J9_COCAP</name>
<dbReference type="Gramene" id="OMO54762">
    <property type="protein sequence ID" value="OMO54762"/>
    <property type="gene ID" value="CCACVL1_27584"/>
</dbReference>
<dbReference type="PANTHER" id="PTHR33592">
    <property type="entry name" value="TRANSMEMBRANE PROTEIN"/>
    <property type="match status" value="1"/>
</dbReference>
<dbReference type="PANTHER" id="PTHR33592:SF10">
    <property type="entry name" value="TRANSMEMBRANE PROTEIN"/>
    <property type="match status" value="1"/>
</dbReference>
<evidence type="ECO:0000313" key="1">
    <source>
        <dbReference type="EMBL" id="OMO54762.1"/>
    </source>
</evidence>
<reference evidence="1 2" key="1">
    <citation type="submission" date="2013-09" db="EMBL/GenBank/DDBJ databases">
        <title>Corchorus capsularis genome sequencing.</title>
        <authorList>
            <person name="Alam M."/>
            <person name="Haque M.S."/>
            <person name="Islam M.S."/>
            <person name="Emdad E.M."/>
            <person name="Islam M.M."/>
            <person name="Ahmed B."/>
            <person name="Halim A."/>
            <person name="Hossen Q.M.M."/>
            <person name="Hossain M.Z."/>
            <person name="Ahmed R."/>
            <person name="Khan M.M."/>
            <person name="Islam R."/>
            <person name="Rashid M.M."/>
            <person name="Khan S.A."/>
            <person name="Rahman M.S."/>
            <person name="Alam M."/>
        </authorList>
    </citation>
    <scope>NUCLEOTIDE SEQUENCE [LARGE SCALE GENOMIC DNA]</scope>
    <source>
        <strain evidence="2">cv. CVL-1</strain>
        <tissue evidence="1">Whole seedling</tissue>
    </source>
</reference>
<gene>
    <name evidence="1" type="ORF">CCACVL1_27584</name>
</gene>
<keyword evidence="2" id="KW-1185">Reference proteome</keyword>
<protein>
    <submittedName>
        <fullName evidence="1">Uncharacterized protein</fullName>
    </submittedName>
</protein>
<proteinExistence type="predicted"/>
<accession>A0A1R3G9J9</accession>
<evidence type="ECO:0000313" key="2">
    <source>
        <dbReference type="Proteomes" id="UP000188268"/>
    </source>
</evidence>
<dbReference type="EMBL" id="AWWV01014883">
    <property type="protein sequence ID" value="OMO54762.1"/>
    <property type="molecule type" value="Genomic_DNA"/>
</dbReference>